<evidence type="ECO:0000313" key="2">
    <source>
        <dbReference type="Proteomes" id="UP000305794"/>
    </source>
</evidence>
<gene>
    <name evidence="1" type="ORF">kac65v151_gp032</name>
</gene>
<keyword evidence="2" id="KW-1185">Reference proteome</keyword>
<dbReference type="EMBL" id="MK605242">
    <property type="protein sequence ID" value="QBQ73064.1"/>
    <property type="molecule type" value="Genomic_DNA"/>
</dbReference>
<dbReference type="Gene3D" id="3.90.1690.10">
    <property type="entry name" value="phage-related protein like domain"/>
    <property type="match status" value="1"/>
</dbReference>
<proteinExistence type="predicted"/>
<reference evidence="1 2" key="1">
    <citation type="submission" date="2019-03" db="EMBL/GenBank/DDBJ databases">
        <title>Diversity and diversification of Nodularia spumigena cyanophages in the Baltic Sea.</title>
        <authorList>
            <person name="Sulcius S."/>
            <person name="Holmfeldt K."/>
            <person name="Simoliunas E."/>
        </authorList>
    </citation>
    <scope>NUCLEOTIDE SEQUENCE [LARGE SCALE GENOMIC DNA]</scope>
</reference>
<dbReference type="Proteomes" id="UP000305794">
    <property type="component" value="Segment"/>
</dbReference>
<dbReference type="InterPro" id="IPR053738">
    <property type="entry name" value="Lambda_capsid_assembly"/>
</dbReference>
<sequence length="330" mass="36701">MTTPYRESNLGVNQILTNIAQRYVQPEHVMRLLYPLVEVGSISGQILSFGDEDYNNVVDDVADGDSYAEIEDTFSGQPFVLNSKGLMYKLPDRKRRQLEFQGYNWGQHAATKLMERASLLHEAEAAAKATNAANYATDNKITLTSGSQFNEAAVDPEPVIRQASTAIIQQIGVKPNVMILGRNVFDALATKFSKTFTSTVVGGMRQQLTEDVLAATYGFARVRVCDAIVKNGQTKTNPFGKNIVIARVNPAALNADRIPYRIDGSIMPQEYSFGYTYVYKGNPLMYDRGRNDEKNYDYFKLDFDRSVVHTGVNKTSGLIESGYLIKDAVV</sequence>
<name>A0A482MH35_9CAUD</name>
<protein>
    <submittedName>
        <fullName evidence="1">Major capsid protein</fullName>
    </submittedName>
</protein>
<evidence type="ECO:0000313" key="1">
    <source>
        <dbReference type="EMBL" id="QBQ73064.1"/>
    </source>
</evidence>
<accession>A0A482MH35</accession>
<organism evidence="1 2">
    <name type="scientific">Nodularia phage vB_NspS-kac65v151</name>
    <dbReference type="NCBI Taxonomy" id="2557579"/>
    <lineage>
        <taxon>Viruses</taxon>
        <taxon>Duplodnaviria</taxon>
        <taxon>Heunggongvirae</taxon>
        <taxon>Uroviricota</taxon>
        <taxon>Caudoviricetes</taxon>
        <taxon>Ravarandavirus</taxon>
        <taxon>Ravarandavirus kac65v151</taxon>
    </lineage>
</organism>